<evidence type="ECO:0000313" key="2">
    <source>
        <dbReference type="EnsemblPlants" id="MELO3C023154.2.1"/>
    </source>
</evidence>
<accession>A0A9I9DSJ0</accession>
<dbReference type="AlphaFoldDB" id="A0A9I9DSJ0"/>
<organism evidence="2">
    <name type="scientific">Cucumis melo</name>
    <name type="common">Muskmelon</name>
    <dbReference type="NCBI Taxonomy" id="3656"/>
    <lineage>
        <taxon>Eukaryota</taxon>
        <taxon>Viridiplantae</taxon>
        <taxon>Streptophyta</taxon>
        <taxon>Embryophyta</taxon>
        <taxon>Tracheophyta</taxon>
        <taxon>Spermatophyta</taxon>
        <taxon>Magnoliopsida</taxon>
        <taxon>eudicotyledons</taxon>
        <taxon>Gunneridae</taxon>
        <taxon>Pentapetalae</taxon>
        <taxon>rosids</taxon>
        <taxon>fabids</taxon>
        <taxon>Cucurbitales</taxon>
        <taxon>Cucurbitaceae</taxon>
        <taxon>Benincaseae</taxon>
        <taxon>Cucumis</taxon>
    </lineage>
</organism>
<dbReference type="Gramene" id="MELO3C023154.2.1">
    <property type="protein sequence ID" value="MELO3C023154.2.1"/>
    <property type="gene ID" value="MELO3C023154.2"/>
</dbReference>
<reference evidence="2" key="1">
    <citation type="submission" date="2023-03" db="UniProtKB">
        <authorList>
            <consortium name="EnsemblPlants"/>
        </authorList>
    </citation>
    <scope>IDENTIFICATION</scope>
</reference>
<name>A0A9I9DSJ0_CUCME</name>
<sequence>MESRTHRRQYGSPRRGSPSPRRKDMEMRRMGLRLGVFVVSRSSFVRGGILKKKRGVCVKKKREGF</sequence>
<dbReference type="EnsemblPlants" id="MELO3C023154.2.1">
    <property type="protein sequence ID" value="MELO3C023154.2.1"/>
    <property type="gene ID" value="MELO3C023154.2"/>
</dbReference>
<evidence type="ECO:0000256" key="1">
    <source>
        <dbReference type="SAM" id="MobiDB-lite"/>
    </source>
</evidence>
<protein>
    <submittedName>
        <fullName evidence="2">Uncharacterized protein</fullName>
    </submittedName>
</protein>
<proteinExistence type="predicted"/>
<feature type="region of interest" description="Disordered" evidence="1">
    <location>
        <begin position="1"/>
        <end position="26"/>
    </location>
</feature>